<dbReference type="PANTHER" id="PTHR47354">
    <property type="entry name" value="NADH OXIDOREDUCTASE HCR"/>
    <property type="match status" value="1"/>
</dbReference>
<dbReference type="PANTHER" id="PTHR47354:SF1">
    <property type="entry name" value="CARNITINE MONOOXYGENASE REDUCTASE SUBUNIT"/>
    <property type="match status" value="1"/>
</dbReference>
<evidence type="ECO:0000256" key="12">
    <source>
        <dbReference type="SAM" id="MobiDB-lite"/>
    </source>
</evidence>
<evidence type="ECO:0000256" key="8">
    <source>
        <dbReference type="ARBA" id="ARBA00023002"/>
    </source>
</evidence>
<evidence type="ECO:0000259" key="15">
    <source>
        <dbReference type="PROSITE" id="PS51384"/>
    </source>
</evidence>
<evidence type="ECO:0000259" key="14">
    <source>
        <dbReference type="PROSITE" id="PS51085"/>
    </source>
</evidence>
<dbReference type="InterPro" id="IPR012675">
    <property type="entry name" value="Beta-grasp_dom_sf"/>
</dbReference>
<evidence type="ECO:0000256" key="2">
    <source>
        <dbReference type="ARBA" id="ARBA00004141"/>
    </source>
</evidence>
<feature type="region of interest" description="Disordered" evidence="12">
    <location>
        <begin position="174"/>
        <end position="195"/>
    </location>
</feature>
<dbReference type="InterPro" id="IPR013130">
    <property type="entry name" value="Fe3_Rdtase_TM_dom"/>
</dbReference>
<evidence type="ECO:0000256" key="5">
    <source>
        <dbReference type="ARBA" id="ARBA00022714"/>
    </source>
</evidence>
<keyword evidence="9" id="KW-0408">Iron</keyword>
<dbReference type="RefSeq" id="WP_006947632.1">
    <property type="nucleotide sequence ID" value="NZ_CAVJ010000273.1"/>
</dbReference>
<dbReference type="SUPFAM" id="SSF52343">
    <property type="entry name" value="Ferredoxin reductase-like, C-terminal NADP-linked domain"/>
    <property type="match status" value="1"/>
</dbReference>
<keyword evidence="11 13" id="KW-0472">Membrane</keyword>
<dbReference type="GO" id="GO:0051537">
    <property type="term" value="F:2 iron, 2 sulfur cluster binding"/>
    <property type="evidence" value="ECO:0007669"/>
    <property type="project" value="UniProtKB-KW"/>
</dbReference>
<evidence type="ECO:0000313" key="17">
    <source>
        <dbReference type="Proteomes" id="UP001163947"/>
    </source>
</evidence>
<protein>
    <submittedName>
        <fullName evidence="16">2Fe-2S iron-sulfur cluster-binding protein</fullName>
    </submittedName>
</protein>
<feature type="domain" description="2Fe-2S ferredoxin-type" evidence="14">
    <location>
        <begin position="412"/>
        <end position="499"/>
    </location>
</feature>
<comment type="cofactor">
    <cofactor evidence="1">
        <name>FAD</name>
        <dbReference type="ChEBI" id="CHEBI:57692"/>
    </cofactor>
</comment>
<keyword evidence="8" id="KW-0560">Oxidoreductase</keyword>
<feature type="transmembrane region" description="Helical" evidence="13">
    <location>
        <begin position="90"/>
        <end position="113"/>
    </location>
</feature>
<keyword evidence="5" id="KW-0001">2Fe-2S</keyword>
<dbReference type="PRINTS" id="PR00409">
    <property type="entry name" value="PHDIOXRDTASE"/>
</dbReference>
<proteinExistence type="predicted"/>
<dbReference type="GO" id="GO:0016491">
    <property type="term" value="F:oxidoreductase activity"/>
    <property type="evidence" value="ECO:0007669"/>
    <property type="project" value="UniProtKB-KW"/>
</dbReference>
<dbReference type="CDD" id="cd00207">
    <property type="entry name" value="fer2"/>
    <property type="match status" value="1"/>
</dbReference>
<evidence type="ECO:0000256" key="11">
    <source>
        <dbReference type="ARBA" id="ARBA00023136"/>
    </source>
</evidence>
<keyword evidence="6" id="KW-0479">Metal-binding</keyword>
<dbReference type="GO" id="GO:0046872">
    <property type="term" value="F:metal ion binding"/>
    <property type="evidence" value="ECO:0007669"/>
    <property type="project" value="UniProtKB-KW"/>
</dbReference>
<gene>
    <name evidence="16" type="ORF">OCS65_12855</name>
</gene>
<dbReference type="Pfam" id="PF01794">
    <property type="entry name" value="Ferric_reduct"/>
    <property type="match status" value="1"/>
</dbReference>
<evidence type="ECO:0000256" key="6">
    <source>
        <dbReference type="ARBA" id="ARBA00022723"/>
    </source>
</evidence>
<keyword evidence="3" id="KW-0285">Flavoprotein</keyword>
<dbReference type="CDD" id="cd06185">
    <property type="entry name" value="PDR_like"/>
    <property type="match status" value="1"/>
</dbReference>
<dbReference type="GeneID" id="83621322"/>
<dbReference type="InterPro" id="IPR017927">
    <property type="entry name" value="FAD-bd_FR_type"/>
</dbReference>
<dbReference type="PROSITE" id="PS51085">
    <property type="entry name" value="2FE2S_FER_2"/>
    <property type="match status" value="1"/>
</dbReference>
<dbReference type="InterPro" id="IPR050415">
    <property type="entry name" value="MRET"/>
</dbReference>
<dbReference type="PROSITE" id="PS51384">
    <property type="entry name" value="FAD_FR"/>
    <property type="match status" value="1"/>
</dbReference>
<dbReference type="InterPro" id="IPR039261">
    <property type="entry name" value="FNR_nucleotide-bd"/>
</dbReference>
<keyword evidence="4 13" id="KW-0812">Transmembrane</keyword>
<dbReference type="Pfam" id="PF00111">
    <property type="entry name" value="Fer2"/>
    <property type="match status" value="1"/>
</dbReference>
<sequence length="499" mass="54498">MSDLHLWWYVTRASALVAWVTLTVAVLWGVLLSTRIPQTVANPAWLQDLHRWLGGTALIMTGLHMFSLVLDSWSRFSLTDVLVPLSAGYRPWPVALGVVAFYLLLAVYGSSLLRARMSPRWWKRLHYGSYAAVVLVTFHAGWSGTDAGAWGYRLVALILVVSTMVAVLTRVLTGGGRPPASRRTPRRPRSAPQPMTVGATHLLASGIVGIDLTARDGGELPVWTPGSHVTVHLPHGLQRRYSLCGDPADRTRYRIAVHRAPHSRGGSSWLHASARPGTVLYVGPPENHFPLEPAHDYLFLAGGIGITPIKAMIESLPAHRRWRLIYLGRSRATMAFCEELEQRWPQNVSIHAHDETGSRLDLAPILAAATAGAVYCCGPAAMTDEVVARVSPARLHIERFTAAPGQSPGPRRPIDVTCSRSNRHVHVSESQSVLEALEHARVPVMASCREGVCGACETRVLAGEVEHLDAVPHTPGKDRLGVMYPCISRAHSPTLVLDL</sequence>
<feature type="domain" description="FAD-binding FR-type" evidence="15">
    <location>
        <begin position="190"/>
        <end position="292"/>
    </location>
</feature>
<evidence type="ECO:0000313" key="16">
    <source>
        <dbReference type="EMBL" id="UYF96574.1"/>
    </source>
</evidence>
<organism evidence="16 17">
    <name type="scientific">Rhodococcus aetherivorans</name>
    <dbReference type="NCBI Taxonomy" id="191292"/>
    <lineage>
        <taxon>Bacteria</taxon>
        <taxon>Bacillati</taxon>
        <taxon>Actinomycetota</taxon>
        <taxon>Actinomycetes</taxon>
        <taxon>Mycobacteriales</taxon>
        <taxon>Nocardiaceae</taxon>
        <taxon>Rhodococcus</taxon>
    </lineage>
</organism>
<evidence type="ECO:0000256" key="4">
    <source>
        <dbReference type="ARBA" id="ARBA00022692"/>
    </source>
</evidence>
<dbReference type="EMBL" id="CP106982">
    <property type="protein sequence ID" value="UYF96574.1"/>
    <property type="molecule type" value="Genomic_DNA"/>
</dbReference>
<feature type="transmembrane region" description="Helical" evidence="13">
    <location>
        <begin position="6"/>
        <end position="31"/>
    </location>
</feature>
<keyword evidence="7 13" id="KW-1133">Transmembrane helix</keyword>
<dbReference type="SUPFAM" id="SSF63380">
    <property type="entry name" value="Riboflavin synthase domain-like"/>
    <property type="match status" value="1"/>
</dbReference>
<feature type="transmembrane region" description="Helical" evidence="13">
    <location>
        <begin position="125"/>
        <end position="144"/>
    </location>
</feature>
<dbReference type="Gene3D" id="3.10.20.30">
    <property type="match status" value="1"/>
</dbReference>
<evidence type="ECO:0000256" key="1">
    <source>
        <dbReference type="ARBA" id="ARBA00001974"/>
    </source>
</evidence>
<dbReference type="InterPro" id="IPR006058">
    <property type="entry name" value="2Fe2S_fd_BS"/>
</dbReference>
<dbReference type="InterPro" id="IPR036010">
    <property type="entry name" value="2Fe-2S_ferredoxin-like_sf"/>
</dbReference>
<dbReference type="GO" id="GO:0016020">
    <property type="term" value="C:membrane"/>
    <property type="evidence" value="ECO:0007669"/>
    <property type="project" value="UniProtKB-SubCell"/>
</dbReference>
<evidence type="ECO:0000256" key="7">
    <source>
        <dbReference type="ARBA" id="ARBA00022989"/>
    </source>
</evidence>
<reference evidence="16" key="1">
    <citation type="submission" date="2022-09" db="EMBL/GenBank/DDBJ databases">
        <title>The genome sequence of Rhodococcus aetherivorans N1.</title>
        <authorList>
            <person name="Jiang W."/>
        </authorList>
    </citation>
    <scope>NUCLEOTIDE SEQUENCE</scope>
    <source>
        <strain evidence="16">N1</strain>
    </source>
</reference>
<evidence type="ECO:0000256" key="9">
    <source>
        <dbReference type="ARBA" id="ARBA00023004"/>
    </source>
</evidence>
<dbReference type="InterPro" id="IPR001041">
    <property type="entry name" value="2Fe-2S_ferredoxin-type"/>
</dbReference>
<dbReference type="Gene3D" id="3.40.50.80">
    <property type="entry name" value="Nucleotide-binding domain of ferredoxin-NADP reductase (FNR) module"/>
    <property type="match status" value="1"/>
</dbReference>
<dbReference type="PROSITE" id="PS00197">
    <property type="entry name" value="2FE2S_FER_1"/>
    <property type="match status" value="1"/>
</dbReference>
<dbReference type="AlphaFoldDB" id="A0AA46SG07"/>
<dbReference type="InterPro" id="IPR017938">
    <property type="entry name" value="Riboflavin_synthase-like_b-brl"/>
</dbReference>
<name>A0AA46SG07_9NOCA</name>
<evidence type="ECO:0000256" key="10">
    <source>
        <dbReference type="ARBA" id="ARBA00023014"/>
    </source>
</evidence>
<comment type="subcellular location">
    <subcellularLocation>
        <location evidence="2">Membrane</location>
        <topology evidence="2">Multi-pass membrane protein</topology>
    </subcellularLocation>
</comment>
<feature type="transmembrane region" description="Helical" evidence="13">
    <location>
        <begin position="52"/>
        <end position="70"/>
    </location>
</feature>
<accession>A0AA46SG07</accession>
<dbReference type="Gene3D" id="2.40.30.10">
    <property type="entry name" value="Translation factors"/>
    <property type="match status" value="1"/>
</dbReference>
<evidence type="ECO:0000256" key="13">
    <source>
        <dbReference type="SAM" id="Phobius"/>
    </source>
</evidence>
<dbReference type="Proteomes" id="UP001163947">
    <property type="component" value="Chromosome"/>
</dbReference>
<evidence type="ECO:0000256" key="3">
    <source>
        <dbReference type="ARBA" id="ARBA00022630"/>
    </source>
</evidence>
<keyword evidence="10" id="KW-0411">Iron-sulfur</keyword>
<dbReference type="SUPFAM" id="SSF54292">
    <property type="entry name" value="2Fe-2S ferredoxin-like"/>
    <property type="match status" value="1"/>
</dbReference>
<feature type="transmembrane region" description="Helical" evidence="13">
    <location>
        <begin position="150"/>
        <end position="173"/>
    </location>
</feature>